<dbReference type="Proteomes" id="UP000245533">
    <property type="component" value="Unassembled WGS sequence"/>
</dbReference>
<keyword evidence="4 5" id="KW-0046">Antibiotic resistance</keyword>
<feature type="domain" description="Beta-lactamase-related" evidence="6">
    <location>
        <begin position="2"/>
        <end position="303"/>
    </location>
</feature>
<sequence length="316" mass="35157">MAIIDDSTARYYGAIRTADTLKNMSNSESVFEIGSISKVFTSTLLAHASVEGGINPDEPIRNYLETEMKDSAEFTFMQLSNHTSGLPRLPPGFIWNMLLNTSNPYAYFGEEDLITYLREDVELEYEPGEEHAYSNLGAGLLGYALEQAEGASYEELLNRHIFRPLGMTRSTTVQEGIQQYLVPGLDKRGRETSNWDLNVLQGAGAIYSTAHDLSRFALANFDPSNEVYALERQTTFSNEEENLEIAMGWIISTRSSGDRWYWHNGGTGGYRTIMVISPENNRGVIVLSNISAGHSEAAEIDRLGFDLMGSLSDTDQ</sequence>
<evidence type="ECO:0000256" key="1">
    <source>
        <dbReference type="ARBA" id="ARBA00001526"/>
    </source>
</evidence>
<dbReference type="InterPro" id="IPR001466">
    <property type="entry name" value="Beta-lactam-related"/>
</dbReference>
<evidence type="ECO:0000256" key="2">
    <source>
        <dbReference type="ARBA" id="ARBA00007840"/>
    </source>
</evidence>
<dbReference type="GO" id="GO:0008800">
    <property type="term" value="F:beta-lactamase activity"/>
    <property type="evidence" value="ECO:0007669"/>
    <property type="project" value="UniProtKB-UniRule"/>
</dbReference>
<evidence type="ECO:0000256" key="5">
    <source>
        <dbReference type="RuleBase" id="RU361140"/>
    </source>
</evidence>
<dbReference type="GO" id="GO:0017001">
    <property type="term" value="P:antibiotic catabolic process"/>
    <property type="evidence" value="ECO:0007669"/>
    <property type="project" value="InterPro"/>
</dbReference>
<proteinExistence type="inferred from homology"/>
<comment type="caution">
    <text evidence="7">The sequence shown here is derived from an EMBL/GenBank/DDBJ whole genome shotgun (WGS) entry which is preliminary data.</text>
</comment>
<dbReference type="Gene3D" id="3.40.710.10">
    <property type="entry name" value="DD-peptidase/beta-lactamase superfamily"/>
    <property type="match status" value="1"/>
</dbReference>
<evidence type="ECO:0000256" key="4">
    <source>
        <dbReference type="ARBA" id="ARBA00023251"/>
    </source>
</evidence>
<dbReference type="RefSeq" id="WP_109646251.1">
    <property type="nucleotide sequence ID" value="NZ_QGGB01000005.1"/>
</dbReference>
<dbReference type="SUPFAM" id="SSF56601">
    <property type="entry name" value="beta-lactamase/transpeptidase-like"/>
    <property type="match status" value="1"/>
</dbReference>
<dbReference type="AlphaFoldDB" id="A0A316TWF9"/>
<dbReference type="InterPro" id="IPR050491">
    <property type="entry name" value="AmpC-like"/>
</dbReference>
<dbReference type="GO" id="GO:0046677">
    <property type="term" value="P:response to antibiotic"/>
    <property type="evidence" value="ECO:0007669"/>
    <property type="project" value="UniProtKB-UniRule"/>
</dbReference>
<evidence type="ECO:0000259" key="6">
    <source>
        <dbReference type="Pfam" id="PF00144"/>
    </source>
</evidence>
<name>A0A316TWF9_9BACT</name>
<dbReference type="InterPro" id="IPR001586">
    <property type="entry name" value="Beta-lactam_class-C_AS"/>
</dbReference>
<dbReference type="OrthoDB" id="9793489at2"/>
<dbReference type="Pfam" id="PF00144">
    <property type="entry name" value="Beta-lactamase"/>
    <property type="match status" value="1"/>
</dbReference>
<dbReference type="PROSITE" id="PS00336">
    <property type="entry name" value="BETA_LACTAMASE_C"/>
    <property type="match status" value="1"/>
</dbReference>
<dbReference type="EMBL" id="QGGB01000005">
    <property type="protein sequence ID" value="PWN06902.1"/>
    <property type="molecule type" value="Genomic_DNA"/>
</dbReference>
<dbReference type="PANTHER" id="PTHR46825">
    <property type="entry name" value="D-ALANYL-D-ALANINE-CARBOXYPEPTIDASE/ENDOPEPTIDASE AMPH"/>
    <property type="match status" value="1"/>
</dbReference>
<protein>
    <recommendedName>
        <fullName evidence="5">Beta-lactamase</fullName>
        <ecNumber evidence="5">3.5.2.6</ecNumber>
    </recommendedName>
</protein>
<dbReference type="InterPro" id="IPR012338">
    <property type="entry name" value="Beta-lactam/transpept-like"/>
</dbReference>
<accession>A0A316TWF9</accession>
<gene>
    <name evidence="7" type="ORF">DDZ15_06410</name>
</gene>
<comment type="similarity">
    <text evidence="2 5">Belongs to the class-C beta-lactamase family.</text>
</comment>
<evidence type="ECO:0000313" key="7">
    <source>
        <dbReference type="EMBL" id="PWN06902.1"/>
    </source>
</evidence>
<keyword evidence="8" id="KW-1185">Reference proteome</keyword>
<comment type="catalytic activity">
    <reaction evidence="1 5">
        <text>a beta-lactam + H2O = a substituted beta-amino acid</text>
        <dbReference type="Rhea" id="RHEA:20401"/>
        <dbReference type="ChEBI" id="CHEBI:15377"/>
        <dbReference type="ChEBI" id="CHEBI:35627"/>
        <dbReference type="ChEBI" id="CHEBI:140347"/>
        <dbReference type="EC" id="3.5.2.6"/>
    </reaction>
</comment>
<keyword evidence="3 5" id="KW-0378">Hydrolase</keyword>
<dbReference type="PANTHER" id="PTHR46825:SF8">
    <property type="entry name" value="BETA-LACTAMASE-RELATED"/>
    <property type="match status" value="1"/>
</dbReference>
<evidence type="ECO:0000256" key="3">
    <source>
        <dbReference type="ARBA" id="ARBA00022801"/>
    </source>
</evidence>
<reference evidence="7 8" key="1">
    <citation type="submission" date="2018-05" db="EMBL/GenBank/DDBJ databases">
        <title>Rhodohalobacter halophilus gen. nov., sp. nov., a moderately halophilic member of the family Balneolaceae.</title>
        <authorList>
            <person name="Liu Z.-W."/>
        </authorList>
    </citation>
    <scope>NUCLEOTIDE SEQUENCE [LARGE SCALE GENOMIC DNA]</scope>
    <source>
        <strain evidence="7 8">8A47</strain>
    </source>
</reference>
<dbReference type="EC" id="3.5.2.6" evidence="5"/>
<evidence type="ECO:0000313" key="8">
    <source>
        <dbReference type="Proteomes" id="UP000245533"/>
    </source>
</evidence>
<dbReference type="GO" id="GO:0030288">
    <property type="term" value="C:outer membrane-bounded periplasmic space"/>
    <property type="evidence" value="ECO:0007669"/>
    <property type="project" value="InterPro"/>
</dbReference>
<organism evidence="7 8">
    <name type="scientific">Rhodohalobacter mucosus</name>
    <dbReference type="NCBI Taxonomy" id="2079485"/>
    <lineage>
        <taxon>Bacteria</taxon>
        <taxon>Pseudomonadati</taxon>
        <taxon>Balneolota</taxon>
        <taxon>Balneolia</taxon>
        <taxon>Balneolales</taxon>
        <taxon>Balneolaceae</taxon>
        <taxon>Rhodohalobacter</taxon>
    </lineage>
</organism>